<feature type="transmembrane region" description="Helical" evidence="2">
    <location>
        <begin position="111"/>
        <end position="133"/>
    </location>
</feature>
<feature type="region of interest" description="Disordered" evidence="1">
    <location>
        <begin position="1"/>
        <end position="38"/>
    </location>
</feature>
<keyword evidence="2" id="KW-0472">Membrane</keyword>
<dbReference type="RefSeq" id="WP_270074978.1">
    <property type="nucleotide sequence ID" value="NZ_JAJAQC010000074.1"/>
</dbReference>
<keyword evidence="2" id="KW-1133">Transmembrane helix</keyword>
<evidence type="ECO:0000256" key="2">
    <source>
        <dbReference type="SAM" id="Phobius"/>
    </source>
</evidence>
<dbReference type="AlphaFoldDB" id="A0A9X3NVM6"/>
<protein>
    <submittedName>
        <fullName evidence="3">Uncharacterized protein</fullName>
    </submittedName>
</protein>
<feature type="compositionally biased region" description="Low complexity" evidence="1">
    <location>
        <begin position="1"/>
        <end position="22"/>
    </location>
</feature>
<comment type="caution">
    <text evidence="3">The sequence shown here is derived from an EMBL/GenBank/DDBJ whole genome shotgun (WGS) entry which is preliminary data.</text>
</comment>
<keyword evidence="4" id="KW-1185">Reference proteome</keyword>
<reference evidence="3" key="1">
    <citation type="submission" date="2021-10" db="EMBL/GenBank/DDBJ databases">
        <title>Streptomonospora sp. nov., isolated from mangrove soil.</title>
        <authorList>
            <person name="Chen X."/>
            <person name="Ge X."/>
            <person name="Liu W."/>
        </authorList>
    </citation>
    <scope>NUCLEOTIDE SEQUENCE</scope>
    <source>
        <strain evidence="3">S1-112</strain>
    </source>
</reference>
<accession>A0A9X3NVM6</accession>
<organism evidence="3 4">
    <name type="scientific">Streptomonospora mangrovi</name>
    <dbReference type="NCBI Taxonomy" id="2883123"/>
    <lineage>
        <taxon>Bacteria</taxon>
        <taxon>Bacillati</taxon>
        <taxon>Actinomycetota</taxon>
        <taxon>Actinomycetes</taxon>
        <taxon>Streptosporangiales</taxon>
        <taxon>Nocardiopsidaceae</taxon>
        <taxon>Streptomonospora</taxon>
    </lineage>
</organism>
<dbReference type="Proteomes" id="UP001140076">
    <property type="component" value="Unassembled WGS sequence"/>
</dbReference>
<feature type="transmembrane region" description="Helical" evidence="2">
    <location>
        <begin position="81"/>
        <end position="104"/>
    </location>
</feature>
<keyword evidence="2" id="KW-0812">Transmembrane</keyword>
<dbReference type="EMBL" id="JAJAQC010000074">
    <property type="protein sequence ID" value="MDA0567740.1"/>
    <property type="molecule type" value="Genomic_DNA"/>
</dbReference>
<evidence type="ECO:0000313" key="4">
    <source>
        <dbReference type="Proteomes" id="UP001140076"/>
    </source>
</evidence>
<gene>
    <name evidence="3" type="ORF">LG943_25960</name>
</gene>
<feature type="transmembrane region" description="Helical" evidence="2">
    <location>
        <begin position="153"/>
        <end position="179"/>
    </location>
</feature>
<evidence type="ECO:0000313" key="3">
    <source>
        <dbReference type="EMBL" id="MDA0567740.1"/>
    </source>
</evidence>
<sequence length="188" mass="18460">MQPNAQQPGAPAHGRPPAAGGPAPWGGGPSPQAARPKRRANTAAAVAAGALALITSGFLFLFAVVNVVIADVPSTGPGAAVVATNIAAGVGAAVVLLVPAGFTVARRIAGAWTLCGLCLLYVVANVALAPVLWGTPVLDQLVFLFGFRGIDDAAIGLASICCLLTAVAAAVAGSVTSLVPTAAGPRRR</sequence>
<proteinExistence type="predicted"/>
<evidence type="ECO:0000256" key="1">
    <source>
        <dbReference type="SAM" id="MobiDB-lite"/>
    </source>
</evidence>
<feature type="transmembrane region" description="Helical" evidence="2">
    <location>
        <begin position="44"/>
        <end position="69"/>
    </location>
</feature>
<name>A0A9X3NVM6_9ACTN</name>